<dbReference type="RefSeq" id="WP_317534233.1">
    <property type="nucleotide sequence ID" value="NZ_JAWLKF010000020.1"/>
</dbReference>
<dbReference type="SUPFAM" id="SSF52540">
    <property type="entry name" value="P-loop containing nucleoside triphosphate hydrolases"/>
    <property type="match status" value="1"/>
</dbReference>
<gene>
    <name evidence="1" type="ORF">R3P93_23235</name>
</gene>
<reference evidence="1 2" key="1">
    <citation type="submission" date="2023-10" db="EMBL/GenBank/DDBJ databases">
        <title>Development of a sustainable strategy for remediation of hydrocarbon-contaminated territories based on the waste exchange concept.</title>
        <authorList>
            <person name="Krivoruchko A."/>
        </authorList>
    </citation>
    <scope>NUCLEOTIDE SEQUENCE [LARGE SCALE GENOMIC DNA]</scope>
    <source>
        <strain evidence="1 2">IEGM 1327</strain>
    </source>
</reference>
<evidence type="ECO:0008006" key="3">
    <source>
        <dbReference type="Google" id="ProtNLM"/>
    </source>
</evidence>
<proteinExistence type="predicted"/>
<dbReference type="Proteomes" id="UP001186104">
    <property type="component" value="Unassembled WGS sequence"/>
</dbReference>
<accession>A0ABU4D6Y2</accession>
<comment type="caution">
    <text evidence="1">The sequence shown here is derived from an EMBL/GenBank/DDBJ whole genome shotgun (WGS) entry which is preliminary data.</text>
</comment>
<evidence type="ECO:0000313" key="1">
    <source>
        <dbReference type="EMBL" id="MDV6305490.1"/>
    </source>
</evidence>
<keyword evidence="2" id="KW-1185">Reference proteome</keyword>
<dbReference type="Gene3D" id="3.40.50.300">
    <property type="entry name" value="P-loop containing nucleotide triphosphate hydrolases"/>
    <property type="match status" value="1"/>
</dbReference>
<protein>
    <recommendedName>
        <fullName evidence="3">NACHT domain-containing protein</fullName>
    </recommendedName>
</protein>
<dbReference type="InterPro" id="IPR027417">
    <property type="entry name" value="P-loop_NTPase"/>
</dbReference>
<evidence type="ECO:0000313" key="2">
    <source>
        <dbReference type="Proteomes" id="UP001186104"/>
    </source>
</evidence>
<name>A0ABU4D6Y2_9NOCA</name>
<dbReference type="EMBL" id="JAWLKF010000020">
    <property type="protein sequence ID" value="MDV6305490.1"/>
    <property type="molecule type" value="Genomic_DNA"/>
</dbReference>
<sequence>MTDYALHRMNTREFEHLVQALLLGRFGAAVQIFGDGSDNGREAFYTGTLEMAIDDPDQDWTGDTVFQAKFLQEPRGTTVDTGWFRQQVEAELSVWRNPDSSRRKKIGLPDNILFLTNVTLGPGAGGGIDTTQALSDAAAVDMGISNITTWHFDTIGRLLDGQSDVRRAFAGLITPGDVLEQLAEVLTGEPVDVGKTLVKHARRSLMQDQSIRLSESGDPAQARLRVNQIAIDLPANVSRKGGAGRTDAARLAIALGDRCLADGVWRKTRDQYNPGGKHLLLLGGPGQGKTTLSQLITAAYRAEFARTESELSRYPELVATLEHLSHEKIDLPKNRRWPLRVDLAKLADDAAGGLGIHLLKWVAQDLSAPLVDTITAGELYVWLKNWPCVLILDGLDEVVAPTAREAVNDAVKNLLEDVAENDIDLFVVVTSRPQGYAGELGGLSFETAELLELTVDQSLAYARRLIELRHHDEPAFAREVVARIEKAAETPLTARLMGTPLQTTIMTMINEASARAPQTRWELFNTYYDTVYRRESNKSGGLGFLLTQHREDVNSIHEQAAREIQYRTERTNHQDAVIGRSDLHRITLARLISEGQSQSEAASLASKIMQASTERLVLLVPQNADDIGFEIRSLREYLVARSIASGEKEDIIARMRAIRDAINWRNIFLLAAGKLLVDRPEMQQSLVDLLAEQGPDHAVNRLVPFGSQVAIDILADGLATTKSKPKYRDALLDQALKLLEYSSGFSDYASPLANVLGQISASDSNARRRIVYALQRSLAHDLEGSAAAWSVLRYVEQDRTNALGSSTNQLVAHMQTGKTELDKQALAIWFEAELPVAFGGKQLDVRQLGAVTNLLAPDIIGAMDRYVRKFFDAVFVTEVAHETDSVILLGDAANARVSLLTTDLSRTTITSLAHIALELEPQYWCVRVLIGDQIWRALSSPPVWRHVSETFDSGAEIADA</sequence>
<organism evidence="1 2">
    <name type="scientific">Rhodococcus cerastii</name>
    <dbReference type="NCBI Taxonomy" id="908616"/>
    <lineage>
        <taxon>Bacteria</taxon>
        <taxon>Bacillati</taxon>
        <taxon>Actinomycetota</taxon>
        <taxon>Actinomycetes</taxon>
        <taxon>Mycobacteriales</taxon>
        <taxon>Nocardiaceae</taxon>
        <taxon>Rhodococcus</taxon>
    </lineage>
</organism>